<dbReference type="PANTHER" id="PTHR43096">
    <property type="entry name" value="DNAJ HOMOLOG 1, MITOCHONDRIAL-RELATED"/>
    <property type="match status" value="1"/>
</dbReference>
<dbReference type="Gene3D" id="1.10.287.110">
    <property type="entry name" value="DnaJ domain"/>
    <property type="match status" value="1"/>
</dbReference>
<dbReference type="GO" id="GO:0008270">
    <property type="term" value="F:zinc ion binding"/>
    <property type="evidence" value="ECO:0007669"/>
    <property type="project" value="UniProtKB-KW"/>
</dbReference>
<evidence type="ECO:0000256" key="5">
    <source>
        <dbReference type="ARBA" id="ARBA00022771"/>
    </source>
</evidence>
<keyword evidence="3 9" id="KW-0479">Metal-binding</keyword>
<evidence type="ECO:0000256" key="3">
    <source>
        <dbReference type="ARBA" id="ARBA00022723"/>
    </source>
</evidence>
<feature type="compositionally biased region" description="Acidic residues" evidence="10">
    <location>
        <begin position="235"/>
        <end position="253"/>
    </location>
</feature>
<organism evidence="13 14">
    <name type="scientific">Geodia barretti</name>
    <name type="common">Barrett's horny sponge</name>
    <dbReference type="NCBI Taxonomy" id="519541"/>
    <lineage>
        <taxon>Eukaryota</taxon>
        <taxon>Metazoa</taxon>
        <taxon>Porifera</taxon>
        <taxon>Demospongiae</taxon>
        <taxon>Heteroscleromorpha</taxon>
        <taxon>Tetractinellida</taxon>
        <taxon>Astrophorina</taxon>
        <taxon>Geodiidae</taxon>
        <taxon>Geodia</taxon>
    </lineage>
</organism>
<dbReference type="SUPFAM" id="SSF57938">
    <property type="entry name" value="DnaJ/Hsp40 cysteine-rich domain"/>
    <property type="match status" value="1"/>
</dbReference>
<keyword evidence="1" id="KW-0963">Cytoplasm</keyword>
<evidence type="ECO:0000256" key="4">
    <source>
        <dbReference type="ARBA" id="ARBA00022737"/>
    </source>
</evidence>
<evidence type="ECO:0000313" key="14">
    <source>
        <dbReference type="Proteomes" id="UP001174909"/>
    </source>
</evidence>
<feature type="compositionally biased region" description="Basic and acidic residues" evidence="10">
    <location>
        <begin position="254"/>
        <end position="269"/>
    </location>
</feature>
<sequence length="269" mass="29826">MTKTDYYEVLGVTRQDSEEEIRKAFRRKAMEYHPDRNKEPDAEEKFKEINEAYQVLSDSSKRAQYDRFGHAGADGGGFDRPFDGFDVFGGFGDIFDSFFGDAGGRRSRAPQRGSDLQQRVNLTFQEAAFGVEREIEVSRVEICHNCSGAGNEPGTPVNTCGTCGGNGQVRRTQRSLFGQFAQVTTCPTCQGKGSTIESPCAICRGVGMERRNPAKTPGRVCQVIDPDFGEKDIGEPEEGFVESEEGIALDQEEDRNSKEKGIFDRIKDV</sequence>
<dbReference type="PROSITE" id="PS50076">
    <property type="entry name" value="DNAJ_2"/>
    <property type="match status" value="1"/>
</dbReference>
<keyword evidence="2" id="KW-0235">DNA replication</keyword>
<dbReference type="PROSITE" id="PS00636">
    <property type="entry name" value="DNAJ_1"/>
    <property type="match status" value="1"/>
</dbReference>
<feature type="region of interest" description="Disordered" evidence="10">
    <location>
        <begin position="227"/>
        <end position="269"/>
    </location>
</feature>
<dbReference type="CDD" id="cd10719">
    <property type="entry name" value="DnaJ_zf"/>
    <property type="match status" value="1"/>
</dbReference>
<dbReference type="Gene3D" id="2.60.260.20">
    <property type="entry name" value="Urease metallochaperone UreE, N-terminal domain"/>
    <property type="match status" value="1"/>
</dbReference>
<dbReference type="SMART" id="SM00271">
    <property type="entry name" value="DnaJ"/>
    <property type="match status" value="1"/>
</dbReference>
<protein>
    <submittedName>
        <fullName evidence="13">Chaperone protein DnaJ</fullName>
    </submittedName>
</protein>
<keyword evidence="8" id="KW-0143">Chaperone</keyword>
<dbReference type="InterPro" id="IPR018253">
    <property type="entry name" value="DnaJ_domain_CS"/>
</dbReference>
<evidence type="ECO:0000259" key="11">
    <source>
        <dbReference type="PROSITE" id="PS50076"/>
    </source>
</evidence>
<keyword evidence="4" id="KW-0677">Repeat</keyword>
<dbReference type="CDD" id="cd06257">
    <property type="entry name" value="DnaJ"/>
    <property type="match status" value="1"/>
</dbReference>
<keyword evidence="5 9" id="KW-0863">Zinc-finger</keyword>
<dbReference type="GO" id="GO:0006260">
    <property type="term" value="P:DNA replication"/>
    <property type="evidence" value="ECO:0007669"/>
    <property type="project" value="UniProtKB-KW"/>
</dbReference>
<keyword evidence="7" id="KW-0346">Stress response</keyword>
<dbReference type="Gene3D" id="2.10.230.10">
    <property type="entry name" value="Heat shock protein DnaJ, cysteine-rich domain"/>
    <property type="match status" value="1"/>
</dbReference>
<evidence type="ECO:0000256" key="8">
    <source>
        <dbReference type="ARBA" id="ARBA00023186"/>
    </source>
</evidence>
<dbReference type="FunFam" id="1.10.287.110:FF:000031">
    <property type="entry name" value="Molecular chaperone DnaJ"/>
    <property type="match status" value="1"/>
</dbReference>
<feature type="domain" description="CR-type" evidence="12">
    <location>
        <begin position="130"/>
        <end position="212"/>
    </location>
</feature>
<dbReference type="PANTHER" id="PTHR43096:SF48">
    <property type="entry name" value="CHAPERONE PROTEIN DNAJ"/>
    <property type="match status" value="1"/>
</dbReference>
<dbReference type="GO" id="GO:0005737">
    <property type="term" value="C:cytoplasm"/>
    <property type="evidence" value="ECO:0007669"/>
    <property type="project" value="TreeGrafter"/>
</dbReference>
<gene>
    <name evidence="13" type="ORF">GBAR_LOCUS10776</name>
</gene>
<dbReference type="InterPro" id="IPR036410">
    <property type="entry name" value="HSP_DnaJ_Cys-rich_dom_sf"/>
</dbReference>
<evidence type="ECO:0000256" key="7">
    <source>
        <dbReference type="ARBA" id="ARBA00023016"/>
    </source>
</evidence>
<proteinExistence type="predicted"/>
<dbReference type="EMBL" id="CASHTH010001664">
    <property type="protein sequence ID" value="CAI8017857.1"/>
    <property type="molecule type" value="Genomic_DNA"/>
</dbReference>
<dbReference type="GO" id="GO:0042026">
    <property type="term" value="P:protein refolding"/>
    <property type="evidence" value="ECO:0007669"/>
    <property type="project" value="TreeGrafter"/>
</dbReference>
<dbReference type="Pfam" id="PF00684">
    <property type="entry name" value="DnaJ_CXXCXGXG"/>
    <property type="match status" value="1"/>
</dbReference>
<evidence type="ECO:0000256" key="6">
    <source>
        <dbReference type="ARBA" id="ARBA00022833"/>
    </source>
</evidence>
<dbReference type="GO" id="GO:0051082">
    <property type="term" value="F:unfolded protein binding"/>
    <property type="evidence" value="ECO:0007669"/>
    <property type="project" value="InterPro"/>
</dbReference>
<dbReference type="SUPFAM" id="SSF46565">
    <property type="entry name" value="Chaperone J-domain"/>
    <property type="match status" value="1"/>
</dbReference>
<dbReference type="PRINTS" id="PR00625">
    <property type="entry name" value="JDOMAIN"/>
</dbReference>
<keyword evidence="6 9" id="KW-0862">Zinc</keyword>
<evidence type="ECO:0000256" key="10">
    <source>
        <dbReference type="SAM" id="MobiDB-lite"/>
    </source>
</evidence>
<dbReference type="InterPro" id="IPR001623">
    <property type="entry name" value="DnaJ_domain"/>
</dbReference>
<dbReference type="Proteomes" id="UP001174909">
    <property type="component" value="Unassembled WGS sequence"/>
</dbReference>
<comment type="caution">
    <text evidence="13">The sequence shown here is derived from an EMBL/GenBank/DDBJ whole genome shotgun (WGS) entry which is preliminary data.</text>
</comment>
<feature type="domain" description="J" evidence="11">
    <location>
        <begin position="5"/>
        <end position="69"/>
    </location>
</feature>
<dbReference type="GO" id="GO:0031072">
    <property type="term" value="F:heat shock protein binding"/>
    <property type="evidence" value="ECO:0007669"/>
    <property type="project" value="InterPro"/>
</dbReference>
<accession>A0AA35RVB0</accession>
<dbReference type="Pfam" id="PF00226">
    <property type="entry name" value="DnaJ"/>
    <property type="match status" value="1"/>
</dbReference>
<evidence type="ECO:0000259" key="12">
    <source>
        <dbReference type="PROSITE" id="PS51188"/>
    </source>
</evidence>
<keyword evidence="14" id="KW-1185">Reference proteome</keyword>
<reference evidence="13" key="1">
    <citation type="submission" date="2023-03" db="EMBL/GenBank/DDBJ databases">
        <authorList>
            <person name="Steffen K."/>
            <person name="Cardenas P."/>
        </authorList>
    </citation>
    <scope>NUCLEOTIDE SEQUENCE</scope>
</reference>
<evidence type="ECO:0000313" key="13">
    <source>
        <dbReference type="EMBL" id="CAI8017857.1"/>
    </source>
</evidence>
<evidence type="ECO:0000256" key="1">
    <source>
        <dbReference type="ARBA" id="ARBA00022490"/>
    </source>
</evidence>
<dbReference type="PROSITE" id="PS51188">
    <property type="entry name" value="ZF_CR"/>
    <property type="match status" value="1"/>
</dbReference>
<dbReference type="AlphaFoldDB" id="A0AA35RVB0"/>
<feature type="zinc finger region" description="CR-type" evidence="9">
    <location>
        <begin position="130"/>
        <end position="212"/>
    </location>
</feature>
<dbReference type="InterPro" id="IPR036869">
    <property type="entry name" value="J_dom_sf"/>
</dbReference>
<dbReference type="FunFam" id="2.10.230.10:FF:000002">
    <property type="entry name" value="Molecular chaperone DnaJ"/>
    <property type="match status" value="1"/>
</dbReference>
<dbReference type="InterPro" id="IPR001305">
    <property type="entry name" value="HSP_DnaJ_Cys-rich_dom"/>
</dbReference>
<evidence type="ECO:0000256" key="2">
    <source>
        <dbReference type="ARBA" id="ARBA00022705"/>
    </source>
</evidence>
<evidence type="ECO:0000256" key="9">
    <source>
        <dbReference type="PROSITE-ProRule" id="PRU00546"/>
    </source>
</evidence>
<name>A0AA35RVB0_GEOBA</name>